<keyword evidence="6" id="KW-1185">Reference proteome</keyword>
<dbReference type="PANTHER" id="PTHR38340">
    <property type="entry name" value="S-LAYER PROTEIN"/>
    <property type="match status" value="1"/>
</dbReference>
<comment type="caution">
    <text evidence="5">The sequence shown here is derived from an EMBL/GenBank/DDBJ whole genome shotgun (WGS) entry which is preliminary data.</text>
</comment>
<protein>
    <submittedName>
        <fullName evidence="5">Right-handed parallel beta-helix repeat-containing protein</fullName>
    </submittedName>
</protein>
<dbReference type="InterPro" id="IPR011050">
    <property type="entry name" value="Pectin_lyase_fold/virulence"/>
</dbReference>
<dbReference type="SUPFAM" id="SSF51120">
    <property type="entry name" value="beta-Roll"/>
    <property type="match status" value="1"/>
</dbReference>
<dbReference type="InterPro" id="IPR001343">
    <property type="entry name" value="Hemolysn_Ca-bd"/>
</dbReference>
<dbReference type="InterPro" id="IPR006626">
    <property type="entry name" value="PbH1"/>
</dbReference>
<evidence type="ECO:0000256" key="2">
    <source>
        <dbReference type="ARBA" id="ARBA00004613"/>
    </source>
</evidence>
<sequence>MNKILERSGVAEDAVTRIDVGQARIDRPPGSIAVSPGDDIQALVDAAKPGAVFWLEAGTHRLQSIQPKDGQQFLGEKGAILNGSRLLTDFSRDGDGWSIGGQTQQGERRALDEVVDGFDRGGFPDTVFMDNKPLKPVASIDDLAPGTFYFDYAKNRIHLADDPTGHKVEAGVATYAFFGNAKDVRVENLIVEKYANPVQQGAIGGGGAPEGWVIRDNEVRLNFGVGVTAGTDSRIVGNDVHNNGQMGIGGNGDDILVARNEIAKNGYFAGIDPSWEGGGSKFAQTDGLVVRNNYSHHNNGFGLWTDIDNINTLYEGNRIEFNLGGGINHEISYDATIRGNTFVGNGSGQGWLWGSAILLQNSSNVEIYDNAIDLTGSGNGIGLIQQDRGDGLFGPYVTTGNHVHGNAIFLARDSGSFGAVADHDLRGLLAGRNIFDENHYYVPDVVGDRWAWGGFYNWKDYRDVSGQDADSTLTLLLMGGGGADVIRGGGRNDVLVGRGGDDLIICGAGRDWIVGGRGDDDLVAGRGKDTFNFGAQFGDDRVENFVPADGPGEDRLRFSSNLFATDEDVLDAARKVGSDVVIEAGRNSVRLLDFKLSDLDANDILIF</sequence>
<gene>
    <name evidence="5" type="ORF">EK403_16160</name>
</gene>
<comment type="subcellular location">
    <subcellularLocation>
        <location evidence="2">Secreted</location>
    </subcellularLocation>
</comment>
<dbReference type="InterPro" id="IPR050557">
    <property type="entry name" value="RTX_toxin/Mannuronan_C5-epim"/>
</dbReference>
<accession>A0A4Q0MC88</accession>
<dbReference type="GO" id="GO:0005576">
    <property type="term" value="C:extracellular region"/>
    <property type="evidence" value="ECO:0007669"/>
    <property type="project" value="UniProtKB-SubCell"/>
</dbReference>
<dbReference type="InterPro" id="IPR018511">
    <property type="entry name" value="Hemolysin-typ_Ca-bd_CS"/>
</dbReference>
<evidence type="ECO:0000256" key="3">
    <source>
        <dbReference type="ARBA" id="ARBA00022525"/>
    </source>
</evidence>
<dbReference type="InterPro" id="IPR011049">
    <property type="entry name" value="Serralysin-like_metalloprot_C"/>
</dbReference>
<dbReference type="Pfam" id="PF00353">
    <property type="entry name" value="HemolysinCabind"/>
    <property type="match status" value="1"/>
</dbReference>
<reference evidence="5 6" key="1">
    <citation type="submission" date="2018-12" db="EMBL/GenBank/DDBJ databases">
        <title>bacterium Hansschlegelia zhihuaiae S113.</title>
        <authorList>
            <person name="He J."/>
        </authorList>
    </citation>
    <scope>NUCLEOTIDE SEQUENCE [LARGE SCALE GENOMIC DNA]</scope>
    <source>
        <strain evidence="5 6">S 113</strain>
    </source>
</reference>
<keyword evidence="3" id="KW-0964">Secreted</keyword>
<dbReference type="SUPFAM" id="SSF51126">
    <property type="entry name" value="Pectin lyase-like"/>
    <property type="match status" value="1"/>
</dbReference>
<evidence type="ECO:0000256" key="1">
    <source>
        <dbReference type="ARBA" id="ARBA00002822"/>
    </source>
</evidence>
<dbReference type="InterPro" id="IPR039448">
    <property type="entry name" value="Beta_helix"/>
</dbReference>
<dbReference type="InterPro" id="IPR012334">
    <property type="entry name" value="Pectin_lyas_fold"/>
</dbReference>
<evidence type="ECO:0000313" key="6">
    <source>
        <dbReference type="Proteomes" id="UP000289708"/>
    </source>
</evidence>
<dbReference type="PANTHER" id="PTHR38340:SF1">
    <property type="entry name" value="S-LAYER PROTEIN"/>
    <property type="match status" value="1"/>
</dbReference>
<dbReference type="PRINTS" id="PR00313">
    <property type="entry name" value="CABNDNGRPT"/>
</dbReference>
<dbReference type="PROSITE" id="PS00330">
    <property type="entry name" value="HEMOLYSIN_CALCIUM"/>
    <property type="match status" value="1"/>
</dbReference>
<name>A0A4Q0MC88_9HYPH</name>
<dbReference type="SMART" id="SM00710">
    <property type="entry name" value="PbH1"/>
    <property type="match status" value="6"/>
</dbReference>
<dbReference type="GO" id="GO:0005509">
    <property type="term" value="F:calcium ion binding"/>
    <property type="evidence" value="ECO:0007669"/>
    <property type="project" value="InterPro"/>
</dbReference>
<evidence type="ECO:0000313" key="5">
    <source>
        <dbReference type="EMBL" id="RXF70941.1"/>
    </source>
</evidence>
<dbReference type="Proteomes" id="UP000289708">
    <property type="component" value="Unassembled WGS sequence"/>
</dbReference>
<dbReference type="AlphaFoldDB" id="A0A4Q0MC88"/>
<dbReference type="Pfam" id="PF13229">
    <property type="entry name" value="Beta_helix"/>
    <property type="match status" value="1"/>
</dbReference>
<dbReference type="EMBL" id="RYFI01000016">
    <property type="protein sequence ID" value="RXF70941.1"/>
    <property type="molecule type" value="Genomic_DNA"/>
</dbReference>
<dbReference type="OrthoDB" id="9807425at2"/>
<dbReference type="Gene3D" id="2.160.20.10">
    <property type="entry name" value="Single-stranded right-handed beta-helix, Pectin lyase-like"/>
    <property type="match status" value="1"/>
</dbReference>
<dbReference type="RefSeq" id="WP_128778507.1">
    <property type="nucleotide sequence ID" value="NZ_RYFI01000016.1"/>
</dbReference>
<dbReference type="Gene3D" id="2.150.10.10">
    <property type="entry name" value="Serralysin-like metalloprotease, C-terminal"/>
    <property type="match status" value="1"/>
</dbReference>
<proteinExistence type="predicted"/>
<evidence type="ECO:0000259" key="4">
    <source>
        <dbReference type="Pfam" id="PF13229"/>
    </source>
</evidence>
<organism evidence="5 6">
    <name type="scientific">Hansschlegelia zhihuaiae</name>
    <dbReference type="NCBI Taxonomy" id="405005"/>
    <lineage>
        <taxon>Bacteria</taxon>
        <taxon>Pseudomonadati</taxon>
        <taxon>Pseudomonadota</taxon>
        <taxon>Alphaproteobacteria</taxon>
        <taxon>Hyphomicrobiales</taxon>
        <taxon>Methylopilaceae</taxon>
        <taxon>Hansschlegelia</taxon>
    </lineage>
</organism>
<feature type="domain" description="Right handed beta helix" evidence="4">
    <location>
        <begin position="211"/>
        <end position="372"/>
    </location>
</feature>
<comment type="function">
    <text evidence="1">Converts beta-D-mannuronic acid (M) to alpha-L-guluronic acid (G), producing a polymer with gel-forming capacity, required for the formation of the cyst coat.</text>
</comment>